<keyword evidence="5 7" id="KW-0573">Peptidoglycan synthesis</keyword>
<dbReference type="GO" id="GO:0071555">
    <property type="term" value="P:cell wall organization"/>
    <property type="evidence" value="ECO:0007669"/>
    <property type="project" value="UniProtKB-UniRule"/>
</dbReference>
<dbReference type="GO" id="GO:0009252">
    <property type="term" value="P:peptidoglycan biosynthetic process"/>
    <property type="evidence" value="ECO:0007669"/>
    <property type="project" value="UniProtKB-UniPathway"/>
</dbReference>
<keyword evidence="4 7" id="KW-0133">Cell shape</keyword>
<dbReference type="RefSeq" id="WP_103998380.1">
    <property type="nucleotide sequence ID" value="NZ_FNVP01000001.1"/>
</dbReference>
<dbReference type="PANTHER" id="PTHR41533">
    <property type="entry name" value="L,D-TRANSPEPTIDASE HI_1667-RELATED"/>
    <property type="match status" value="1"/>
</dbReference>
<accession>A0A1H5SC46</accession>
<keyword evidence="10" id="KW-1185">Reference proteome</keyword>
<evidence type="ECO:0000256" key="6">
    <source>
        <dbReference type="ARBA" id="ARBA00023316"/>
    </source>
</evidence>
<dbReference type="PROSITE" id="PS51257">
    <property type="entry name" value="PROKAR_LIPOPROTEIN"/>
    <property type="match status" value="1"/>
</dbReference>
<dbReference type="InterPro" id="IPR038063">
    <property type="entry name" value="Transpep_catalytic_dom"/>
</dbReference>
<evidence type="ECO:0000259" key="8">
    <source>
        <dbReference type="PROSITE" id="PS52029"/>
    </source>
</evidence>
<evidence type="ECO:0000256" key="4">
    <source>
        <dbReference type="ARBA" id="ARBA00022960"/>
    </source>
</evidence>
<dbReference type="Gene3D" id="2.40.440.10">
    <property type="entry name" value="L,D-transpeptidase catalytic domain-like"/>
    <property type="match status" value="1"/>
</dbReference>
<dbReference type="CDD" id="cd16913">
    <property type="entry name" value="YkuD_like"/>
    <property type="match status" value="1"/>
</dbReference>
<reference evidence="10" key="1">
    <citation type="submission" date="2016-10" db="EMBL/GenBank/DDBJ databases">
        <authorList>
            <person name="Varghese N."/>
            <person name="Submissions S."/>
        </authorList>
    </citation>
    <scope>NUCLEOTIDE SEQUENCE [LARGE SCALE GENOMIC DNA]</scope>
    <source>
        <strain evidence="10">CGMCC 1.9230</strain>
    </source>
</reference>
<dbReference type="InterPro" id="IPR045380">
    <property type="entry name" value="LD_TPept_scaffold_dom"/>
</dbReference>
<evidence type="ECO:0000313" key="9">
    <source>
        <dbReference type="EMBL" id="SEF47990.1"/>
    </source>
</evidence>
<evidence type="ECO:0000313" key="10">
    <source>
        <dbReference type="Proteomes" id="UP000236737"/>
    </source>
</evidence>
<dbReference type="AlphaFoldDB" id="A0A1H5SC46"/>
<dbReference type="InterPro" id="IPR005490">
    <property type="entry name" value="LD_TPept_cat_dom"/>
</dbReference>
<feature type="active site" description="Nucleophile" evidence="7">
    <location>
        <position position="443"/>
    </location>
</feature>
<keyword evidence="6 7" id="KW-0961">Cell wall biogenesis/degradation</keyword>
<evidence type="ECO:0000256" key="2">
    <source>
        <dbReference type="ARBA" id="ARBA00005992"/>
    </source>
</evidence>
<gene>
    <name evidence="9" type="ORF">SAMN04488130_101222</name>
</gene>
<dbReference type="OrthoDB" id="9778545at2"/>
<dbReference type="PROSITE" id="PS52029">
    <property type="entry name" value="LD_TPASE"/>
    <property type="match status" value="1"/>
</dbReference>
<proteinExistence type="inferred from homology"/>
<dbReference type="Proteomes" id="UP000236737">
    <property type="component" value="Unassembled WGS sequence"/>
</dbReference>
<evidence type="ECO:0000256" key="3">
    <source>
        <dbReference type="ARBA" id="ARBA00022679"/>
    </source>
</evidence>
<dbReference type="Pfam" id="PF20142">
    <property type="entry name" value="Scaffold"/>
    <property type="match status" value="1"/>
</dbReference>
<dbReference type="GO" id="GO:0004180">
    <property type="term" value="F:carboxypeptidase activity"/>
    <property type="evidence" value="ECO:0007669"/>
    <property type="project" value="UniProtKB-ARBA"/>
</dbReference>
<evidence type="ECO:0000256" key="5">
    <source>
        <dbReference type="ARBA" id="ARBA00022984"/>
    </source>
</evidence>
<name>A0A1H5SC46_9FLAO</name>
<organism evidence="9 10">
    <name type="scientific">Flavobacterium urumqiense</name>
    <dbReference type="NCBI Taxonomy" id="935224"/>
    <lineage>
        <taxon>Bacteria</taxon>
        <taxon>Pseudomonadati</taxon>
        <taxon>Bacteroidota</taxon>
        <taxon>Flavobacteriia</taxon>
        <taxon>Flavobacteriales</taxon>
        <taxon>Flavobacteriaceae</taxon>
        <taxon>Flavobacterium</taxon>
    </lineage>
</organism>
<dbReference type="Pfam" id="PF03734">
    <property type="entry name" value="YkuD"/>
    <property type="match status" value="1"/>
</dbReference>
<comment type="similarity">
    <text evidence="2">Belongs to the YkuD family.</text>
</comment>
<dbReference type="UniPathway" id="UPA00219"/>
<dbReference type="GO" id="GO:0016740">
    <property type="term" value="F:transferase activity"/>
    <property type="evidence" value="ECO:0007669"/>
    <property type="project" value="UniProtKB-KW"/>
</dbReference>
<feature type="domain" description="L,D-TPase catalytic" evidence="8">
    <location>
        <begin position="314"/>
        <end position="469"/>
    </location>
</feature>
<dbReference type="EMBL" id="FNVP01000001">
    <property type="protein sequence ID" value="SEF47990.1"/>
    <property type="molecule type" value="Genomic_DNA"/>
</dbReference>
<dbReference type="SUPFAM" id="SSF141523">
    <property type="entry name" value="L,D-transpeptidase catalytic domain-like"/>
    <property type="match status" value="1"/>
</dbReference>
<feature type="active site" description="Proton donor/acceptor" evidence="7">
    <location>
        <position position="424"/>
    </location>
</feature>
<dbReference type="InterPro" id="IPR052905">
    <property type="entry name" value="LD-transpeptidase_YkuD-like"/>
</dbReference>
<evidence type="ECO:0000256" key="1">
    <source>
        <dbReference type="ARBA" id="ARBA00004752"/>
    </source>
</evidence>
<comment type="pathway">
    <text evidence="1 7">Cell wall biogenesis; peptidoglycan biosynthesis.</text>
</comment>
<protein>
    <submittedName>
        <fullName evidence="9">Murein L,D-transpeptidase YcbB/YkuD</fullName>
    </submittedName>
</protein>
<evidence type="ECO:0000256" key="7">
    <source>
        <dbReference type="PROSITE-ProRule" id="PRU01373"/>
    </source>
</evidence>
<dbReference type="GO" id="GO:0008360">
    <property type="term" value="P:regulation of cell shape"/>
    <property type="evidence" value="ECO:0007669"/>
    <property type="project" value="UniProtKB-UniRule"/>
</dbReference>
<sequence length="523" mass="60525">MRKLSFPIIIIVMTFLFITVSCKKQEKKEVEEIKVSLETPFDSTLVKTFFVNHPKLQKYQADVEKLYRKHQFHYVWYDDNGINDFGNLLYDKINNLEEEGVQVDAPYKKQLADIYEDPDNDQKPDIATELLSSSLYFFYADKVYHGIAANKTKDLGWYLPRKKQSYVSYLDSLLIEPTLINKDEKGVLSQYYLLKDVLQKYRQIEKKGGWKTITLDPNVKSYKPGDNSTTIAQIRQRLFITGDITKDSKSTVYDDALADGILKYKMRSGNTPDKVILPAHIKDMNVSVAQRIKTILVNMERCRWISNDITKSPEFIVVNIPAYELTYFNNGKPELRSKVVVGKALNKTVVFSAVMKFIAFSPYWNVPTSILKKEILPAIEENENYLAEHNMEWHDSYVRQKPGGDNSLGKVKFLFPNSNNIYLHDTPSKSLFSSEDRAFSHGCIRVAKPKDLANIILKNDPNWTPEKIDAAMNRSTETMYTLKNKIPVYIGYFTSWVDDKGIIHFYEDIYNRDERLASLIFAN</sequence>
<keyword evidence="3" id="KW-0808">Transferase</keyword>
<dbReference type="PANTHER" id="PTHR41533:SF2">
    <property type="entry name" value="BLR7131 PROTEIN"/>
    <property type="match status" value="1"/>
</dbReference>